<dbReference type="Gene3D" id="1.10.8.500">
    <property type="entry name" value="HAMP domain in histidine kinase"/>
    <property type="match status" value="1"/>
</dbReference>
<gene>
    <name evidence="20" type="primary">srrB</name>
    <name evidence="20" type="ordered locus">SERP1054</name>
</gene>
<organism evidence="20 21">
    <name type="scientific">Staphylococcus epidermidis (strain ATCC 35984 / DSM 28319 / BCRC 17069 / CCUG 31568 / BM 3577 / RP62A)</name>
    <dbReference type="NCBI Taxonomy" id="176279"/>
    <lineage>
        <taxon>Bacteria</taxon>
        <taxon>Bacillati</taxon>
        <taxon>Bacillota</taxon>
        <taxon>Bacilli</taxon>
        <taxon>Bacillales</taxon>
        <taxon>Staphylococcaceae</taxon>
        <taxon>Staphylococcus</taxon>
    </lineage>
</organism>
<name>Q5HP59_STAEQ</name>
<evidence type="ECO:0000256" key="4">
    <source>
        <dbReference type="ARBA" id="ARBA00020500"/>
    </source>
</evidence>
<feature type="transmembrane region" description="Helical" evidence="17">
    <location>
        <begin position="174"/>
        <end position="197"/>
    </location>
</feature>
<keyword evidence="14 17" id="KW-0472">Membrane</keyword>
<keyword evidence="5" id="KW-1003">Cell membrane</keyword>
<keyword evidence="8 17" id="KW-0812">Transmembrane</keyword>
<evidence type="ECO:0000256" key="5">
    <source>
        <dbReference type="ARBA" id="ARBA00022475"/>
    </source>
</evidence>
<dbReference type="GO" id="GO:0030295">
    <property type="term" value="F:protein kinase activator activity"/>
    <property type="evidence" value="ECO:0007669"/>
    <property type="project" value="TreeGrafter"/>
</dbReference>
<evidence type="ECO:0000313" key="21">
    <source>
        <dbReference type="Proteomes" id="UP000000531"/>
    </source>
</evidence>
<evidence type="ECO:0000256" key="10">
    <source>
        <dbReference type="ARBA" id="ARBA00022777"/>
    </source>
</evidence>
<dbReference type="PRINTS" id="PR00344">
    <property type="entry name" value="BCTRLSENSOR"/>
</dbReference>
<dbReference type="SMART" id="SM00304">
    <property type="entry name" value="HAMP"/>
    <property type="match status" value="1"/>
</dbReference>
<dbReference type="SUPFAM" id="SSF158472">
    <property type="entry name" value="HAMP domain-like"/>
    <property type="match status" value="1"/>
</dbReference>
<feature type="domain" description="HAMP" evidence="19">
    <location>
        <begin position="199"/>
        <end position="251"/>
    </location>
</feature>
<dbReference type="SUPFAM" id="SSF47384">
    <property type="entry name" value="Homodimeric domain of signal transducing histidine kinase"/>
    <property type="match status" value="1"/>
</dbReference>
<dbReference type="GO" id="GO:0005886">
    <property type="term" value="C:plasma membrane"/>
    <property type="evidence" value="ECO:0007669"/>
    <property type="project" value="UniProtKB-SubCell"/>
</dbReference>
<dbReference type="PROSITE" id="PS50885">
    <property type="entry name" value="HAMP"/>
    <property type="match status" value="1"/>
</dbReference>
<dbReference type="CDD" id="cd00075">
    <property type="entry name" value="HATPase"/>
    <property type="match status" value="1"/>
</dbReference>
<dbReference type="SMART" id="SM00387">
    <property type="entry name" value="HATPase_c"/>
    <property type="match status" value="1"/>
</dbReference>
<evidence type="ECO:0000256" key="11">
    <source>
        <dbReference type="ARBA" id="ARBA00022840"/>
    </source>
</evidence>
<sequence length="589" mass="67002">MMNRLNSVVIKLWLTIILIVATVLILLSVSLITFIQYYFTQETENAIKEDAKRISSLVEKSHNKTLAIQNSQTLIDGDGPGGLIIMKDMSEKPDSSYKDTKKQMFNEIKKSTKFKKVFKEGEYETQNITIKNKGNSQSYLLLGYPMKAQKGAQSHYSGVFIYKDLKSIEDTNNAITIIILITAIIFTIASTIFAFFLSNRITKPLRQLKTQAQKVSEGDYSQISTVATKDEIGDLSRAFNNMNVEIQEHIKAISSSKNIRDTLLNSMVEGVLGINNQREIILSNKMADDIMRHIDDFSKESIEQQIEATFESQQNEYLELEINTRYYVFISSYIDRIQTNGRSGIVMVIRDMTNEHNLDQMKKDFIANVSHELRTPISLLQGYTESIVDGIVTEPDEIRDSLAIVLDESKRLNRLVNELLNVARMDAEGLSVEKELQPIQHLLDKMESKYRMQSEELGLTMTFDSNNDEQLWNYDMDRMDQVLTNLIDNATRYTQAGDSIKISIDEDSDFNILTITDTGTGIAPEHLKQVFDRFYKVDAARKRGKQGTGLGLFICKMIIEEHGGRIDVESELGKGTSFIIRLPKSKQIS</sequence>
<dbReference type="EC" id="2.7.13.3" evidence="3"/>
<evidence type="ECO:0000256" key="13">
    <source>
        <dbReference type="ARBA" id="ARBA00023012"/>
    </source>
</evidence>
<evidence type="ECO:0000256" key="12">
    <source>
        <dbReference type="ARBA" id="ARBA00022989"/>
    </source>
</evidence>
<dbReference type="PANTHER" id="PTHR42878:SF3">
    <property type="entry name" value="HISTIDINE PROTEIN KINASE SAES"/>
    <property type="match status" value="1"/>
</dbReference>
<dbReference type="EMBL" id="CP000029">
    <property type="protein sequence ID" value="AAW54404.1"/>
    <property type="molecule type" value="Genomic_DNA"/>
</dbReference>
<dbReference type="PANTHER" id="PTHR42878">
    <property type="entry name" value="TWO-COMPONENT HISTIDINE KINASE"/>
    <property type="match status" value="1"/>
</dbReference>
<evidence type="ECO:0000256" key="7">
    <source>
        <dbReference type="ARBA" id="ARBA00022679"/>
    </source>
</evidence>
<evidence type="ECO:0000256" key="8">
    <source>
        <dbReference type="ARBA" id="ARBA00022692"/>
    </source>
</evidence>
<dbReference type="SMART" id="SM00388">
    <property type="entry name" value="HisKA"/>
    <property type="match status" value="1"/>
</dbReference>
<dbReference type="InterPro" id="IPR005467">
    <property type="entry name" value="His_kinase_dom"/>
</dbReference>
<dbReference type="InterPro" id="IPR003661">
    <property type="entry name" value="HisK_dim/P_dom"/>
</dbReference>
<dbReference type="Pfam" id="PF00512">
    <property type="entry name" value="HisKA"/>
    <property type="match status" value="1"/>
</dbReference>
<dbReference type="AlphaFoldDB" id="Q5HP59"/>
<dbReference type="InterPro" id="IPR050351">
    <property type="entry name" value="BphY/WalK/GraS-like"/>
</dbReference>
<keyword evidence="11" id="KW-0067">ATP-binding</keyword>
<comment type="function">
    <text evidence="16">Member of the two-component regulatory system SrrA/SrrB, which is involved in the global regulation of staphylococcal virulence factors in response to environmental oxygen levels as well as biofilm formation. Also plays an essential role in host-derived nitric oxide resistance by regulating hmp/flavohemoglobin, an enzyme that detoxifies nitric oxide by converting it to nitrate. Functions as a sensor protein kinase which is autophosphorylated at a histidine residue and transfers its phosphate group to SrrA. In turn, SrrA binds to the upstream promoter regions of the target genes to positively and negatively regulate their expression.</text>
</comment>
<dbReference type="FunFam" id="3.30.565.10:FF:000006">
    <property type="entry name" value="Sensor histidine kinase WalK"/>
    <property type="match status" value="1"/>
</dbReference>
<evidence type="ECO:0000313" key="20">
    <source>
        <dbReference type="EMBL" id="AAW54404.1"/>
    </source>
</evidence>
<evidence type="ECO:0000256" key="14">
    <source>
        <dbReference type="ARBA" id="ARBA00023136"/>
    </source>
</evidence>
<evidence type="ECO:0000259" key="18">
    <source>
        <dbReference type="PROSITE" id="PS50109"/>
    </source>
</evidence>
<dbReference type="GO" id="GO:0000155">
    <property type="term" value="F:phosphorelay sensor kinase activity"/>
    <property type="evidence" value="ECO:0007669"/>
    <property type="project" value="InterPro"/>
</dbReference>
<evidence type="ECO:0000256" key="16">
    <source>
        <dbReference type="ARBA" id="ARBA00046070"/>
    </source>
</evidence>
<dbReference type="InterPro" id="IPR036890">
    <property type="entry name" value="HATPase_C_sf"/>
</dbReference>
<evidence type="ECO:0000256" key="17">
    <source>
        <dbReference type="SAM" id="Phobius"/>
    </source>
</evidence>
<evidence type="ECO:0000259" key="19">
    <source>
        <dbReference type="PROSITE" id="PS50885"/>
    </source>
</evidence>
<evidence type="ECO:0000256" key="3">
    <source>
        <dbReference type="ARBA" id="ARBA00012438"/>
    </source>
</evidence>
<dbReference type="FunFam" id="1.10.287.130:FF:000001">
    <property type="entry name" value="Two-component sensor histidine kinase"/>
    <property type="match status" value="1"/>
</dbReference>
<keyword evidence="21" id="KW-1185">Reference proteome</keyword>
<dbReference type="GO" id="GO:0005524">
    <property type="term" value="F:ATP binding"/>
    <property type="evidence" value="ECO:0007669"/>
    <property type="project" value="UniProtKB-KW"/>
</dbReference>
<keyword evidence="10 20" id="KW-0418">Kinase</keyword>
<evidence type="ECO:0000256" key="2">
    <source>
        <dbReference type="ARBA" id="ARBA00004651"/>
    </source>
</evidence>
<comment type="catalytic activity">
    <reaction evidence="1">
        <text>ATP + protein L-histidine = ADP + protein N-phospho-L-histidine.</text>
        <dbReference type="EC" id="2.7.13.3"/>
    </reaction>
</comment>
<keyword evidence="6" id="KW-0597">Phosphoprotein</keyword>
<evidence type="ECO:0000256" key="15">
    <source>
        <dbReference type="ARBA" id="ARBA00030120"/>
    </source>
</evidence>
<accession>Q5HP59</accession>
<feature type="domain" description="Histidine kinase" evidence="18">
    <location>
        <begin position="368"/>
        <end position="586"/>
    </location>
</feature>
<keyword evidence="9" id="KW-0547">Nucleotide-binding</keyword>
<dbReference type="Gene3D" id="3.30.450.20">
    <property type="entry name" value="PAS domain"/>
    <property type="match status" value="1"/>
</dbReference>
<dbReference type="SUPFAM" id="SSF55874">
    <property type="entry name" value="ATPase domain of HSP90 chaperone/DNA topoisomerase II/histidine kinase"/>
    <property type="match status" value="1"/>
</dbReference>
<dbReference type="Gene3D" id="3.30.565.10">
    <property type="entry name" value="Histidine kinase-like ATPase, C-terminal domain"/>
    <property type="match status" value="1"/>
</dbReference>
<dbReference type="PROSITE" id="PS50109">
    <property type="entry name" value="HIS_KIN"/>
    <property type="match status" value="1"/>
</dbReference>
<dbReference type="Pfam" id="PF02518">
    <property type="entry name" value="HATPase_c"/>
    <property type="match status" value="1"/>
</dbReference>
<dbReference type="Pfam" id="PF00672">
    <property type="entry name" value="HAMP"/>
    <property type="match status" value="1"/>
</dbReference>
<dbReference type="Proteomes" id="UP000000531">
    <property type="component" value="Chromosome"/>
</dbReference>
<keyword evidence="12 17" id="KW-1133">Transmembrane helix</keyword>
<comment type="subcellular location">
    <subcellularLocation>
        <location evidence="2">Cell membrane</location>
        <topology evidence="2">Multi-pass membrane protein</topology>
    </subcellularLocation>
</comment>
<feature type="transmembrane region" description="Helical" evidence="17">
    <location>
        <begin position="12"/>
        <end position="39"/>
    </location>
</feature>
<dbReference type="InterPro" id="IPR036097">
    <property type="entry name" value="HisK_dim/P_sf"/>
</dbReference>
<keyword evidence="13" id="KW-0902">Two-component regulatory system</keyword>
<dbReference type="InterPro" id="IPR003594">
    <property type="entry name" value="HATPase_dom"/>
</dbReference>
<keyword evidence="7" id="KW-0808">Transferase</keyword>
<dbReference type="HOGENOM" id="CLU_000445_89_2_9"/>
<dbReference type="STRING" id="176279.SERP1054"/>
<dbReference type="GO" id="GO:0000156">
    <property type="term" value="F:phosphorelay response regulator activity"/>
    <property type="evidence" value="ECO:0007669"/>
    <property type="project" value="TreeGrafter"/>
</dbReference>
<dbReference type="CDD" id="cd00082">
    <property type="entry name" value="HisKA"/>
    <property type="match status" value="1"/>
</dbReference>
<proteinExistence type="predicted"/>
<reference evidence="20 21" key="1">
    <citation type="journal article" date="2005" name="J. Bacteriol.">
        <title>Insights on evolution of virulence and resistance from the complete genome analysis of an early methicillin-resistant Staphylococcus aureus strain and a biofilm-producing methicillin-resistant Staphylococcus epidermidis strain.</title>
        <authorList>
            <person name="Gill S.R."/>
            <person name="Fouts D.E."/>
            <person name="Archer G.L."/>
            <person name="Mongodin E.F."/>
            <person name="Deboy R.T."/>
            <person name="Ravel J."/>
            <person name="Paulsen I.T."/>
            <person name="Kolonay J.F."/>
            <person name="Brinkac L."/>
            <person name="Beanan M."/>
            <person name="Dodson R.J."/>
            <person name="Daugherty S.C."/>
            <person name="Madupu R."/>
            <person name="Angiuoli S.V."/>
            <person name="Durkin A.S."/>
            <person name="Haft D.H."/>
            <person name="Vamathevan J."/>
            <person name="Khouri H."/>
            <person name="Utterback T."/>
            <person name="Lee C."/>
            <person name="Dimitrov G."/>
            <person name="Jiang L."/>
            <person name="Qin H."/>
            <person name="Weidman J."/>
            <person name="Tran K."/>
            <person name="Kang K."/>
            <person name="Hance I.R."/>
            <person name="Nelson K.E."/>
            <person name="Fraser C.M."/>
        </authorList>
    </citation>
    <scope>NUCLEOTIDE SEQUENCE [LARGE SCALE GENOMIC DNA]</scope>
    <source>
        <strain evidence="21">ATCC 35984 / RP62A</strain>
    </source>
</reference>
<evidence type="ECO:0000256" key="1">
    <source>
        <dbReference type="ARBA" id="ARBA00000085"/>
    </source>
</evidence>
<evidence type="ECO:0000256" key="9">
    <source>
        <dbReference type="ARBA" id="ARBA00022741"/>
    </source>
</evidence>
<dbReference type="eggNOG" id="COG5002">
    <property type="taxonomic scope" value="Bacteria"/>
</dbReference>
<dbReference type="InterPro" id="IPR004358">
    <property type="entry name" value="Sig_transdc_His_kin-like_C"/>
</dbReference>
<dbReference type="Gene3D" id="1.10.287.130">
    <property type="match status" value="1"/>
</dbReference>
<dbReference type="Pfam" id="PF18698">
    <property type="entry name" value="HisK_sensor"/>
    <property type="match status" value="1"/>
</dbReference>
<dbReference type="CDD" id="cd06225">
    <property type="entry name" value="HAMP"/>
    <property type="match status" value="1"/>
</dbReference>
<dbReference type="InterPro" id="IPR041328">
    <property type="entry name" value="HisK_sensor"/>
</dbReference>
<dbReference type="GO" id="GO:0007234">
    <property type="term" value="P:osmosensory signaling via phosphorelay pathway"/>
    <property type="evidence" value="ECO:0007669"/>
    <property type="project" value="TreeGrafter"/>
</dbReference>
<dbReference type="InterPro" id="IPR003660">
    <property type="entry name" value="HAMP_dom"/>
</dbReference>
<dbReference type="KEGG" id="ser:SERP1054"/>
<evidence type="ECO:0000256" key="6">
    <source>
        <dbReference type="ARBA" id="ARBA00022553"/>
    </source>
</evidence>
<protein>
    <recommendedName>
        <fullName evidence="4">Sensor protein SrrB</fullName>
        <ecNumber evidence="3">2.7.13.3</ecNumber>
    </recommendedName>
    <alternativeName>
        <fullName evidence="15">Staphylococcal respiratory response protein B</fullName>
    </alternativeName>
</protein>